<reference evidence="3" key="1">
    <citation type="submission" date="2021-01" db="EMBL/GenBank/DDBJ databases">
        <authorList>
            <person name="Corre E."/>
            <person name="Pelletier E."/>
            <person name="Niang G."/>
            <person name="Scheremetjew M."/>
            <person name="Finn R."/>
            <person name="Kale V."/>
            <person name="Holt S."/>
            <person name="Cochrane G."/>
            <person name="Meng A."/>
            <person name="Brown T."/>
            <person name="Cohen L."/>
        </authorList>
    </citation>
    <scope>NUCLEOTIDE SEQUENCE</scope>
    <source>
        <strain evidence="3">WS</strain>
    </source>
</reference>
<evidence type="ECO:0000313" key="3">
    <source>
        <dbReference type="EMBL" id="CAD9085892.1"/>
    </source>
</evidence>
<proteinExistence type="predicted"/>
<sequence>MPSSLNLLFLILALCLFIGPHFTTARSFLDSMSLEEDGSEASSLGADDAQTLRVDLQEESGTLSFDAAAAAANQPVPTFSFDDQEQNTGFNSDANTHTLLVNGYEDLNTLSTEEEEYALAARQEALTLEHFSEEDDDDAEESLDDSGVLSWDSSTLDLGSDQAPLDFSEDNPSVDTAQTLEFSGEAPQQPLNFEDPKTLSTENDDSFFAFEQEQAAATLANSEVLSFDDFGAQEQTLAYADSETLSLLPSEEEEEQTLNFDDIDASNTNEPLDFEDKSQTLEATNDSDRQFGVEQPPQYQEETQEQGLFGSLKNLLVKKPKNTIQAQGEQVGGAIHFSTSQPAEVLDFDDDESVTEYFGQ</sequence>
<feature type="signal peptide" evidence="2">
    <location>
        <begin position="1"/>
        <end position="25"/>
    </location>
</feature>
<dbReference type="AlphaFoldDB" id="A0A7S1KTX0"/>
<feature type="chain" id="PRO_5030575704" evidence="2">
    <location>
        <begin position="26"/>
        <end position="360"/>
    </location>
</feature>
<evidence type="ECO:0000256" key="2">
    <source>
        <dbReference type="SAM" id="SignalP"/>
    </source>
</evidence>
<feature type="region of interest" description="Disordered" evidence="1">
    <location>
        <begin position="250"/>
        <end position="273"/>
    </location>
</feature>
<feature type="compositionally biased region" description="Acidic residues" evidence="1">
    <location>
        <begin position="250"/>
        <end position="264"/>
    </location>
</feature>
<protein>
    <submittedName>
        <fullName evidence="3">Uncharacterized protein</fullName>
    </submittedName>
</protein>
<dbReference type="EMBL" id="HBGD01011104">
    <property type="protein sequence ID" value="CAD9085892.1"/>
    <property type="molecule type" value="Transcribed_RNA"/>
</dbReference>
<keyword evidence="2" id="KW-0732">Signal</keyword>
<gene>
    <name evidence="3" type="ORF">PCOS0759_LOCUS9146</name>
</gene>
<accession>A0A7S1KTX0</accession>
<organism evidence="3">
    <name type="scientific">Percolomonas cosmopolitus</name>
    <dbReference type="NCBI Taxonomy" id="63605"/>
    <lineage>
        <taxon>Eukaryota</taxon>
        <taxon>Discoba</taxon>
        <taxon>Heterolobosea</taxon>
        <taxon>Tetramitia</taxon>
        <taxon>Eutetramitia</taxon>
        <taxon>Percolomonadidae</taxon>
        <taxon>Percolomonas</taxon>
    </lineage>
</organism>
<name>A0A7S1KTX0_9EUKA</name>
<evidence type="ECO:0000256" key="1">
    <source>
        <dbReference type="SAM" id="MobiDB-lite"/>
    </source>
</evidence>